<name>A0A419AWY8_PECCA</name>
<protein>
    <submittedName>
        <fullName evidence="1">Uncharacterized protein</fullName>
    </submittedName>
</protein>
<gene>
    <name evidence="1" type="ORF">D5071_10030</name>
</gene>
<reference evidence="1 2" key="1">
    <citation type="submission" date="2018-09" db="EMBL/GenBank/DDBJ databases">
        <title>Phylogenetic diversity of Pectobacterium and Dickeya strains causing blackleg disease of potato in Morocco.</title>
        <authorList>
            <person name="Oulghazi S."/>
            <person name="Moumni M."/>
            <person name="Faure D."/>
        </authorList>
    </citation>
    <scope>NUCLEOTIDE SEQUENCE [LARGE SCALE GENOMIC DNA]</scope>
    <source>
        <strain evidence="1 2">S1.15.11.2D</strain>
    </source>
</reference>
<organism evidence="1 2">
    <name type="scientific">Pectobacterium carotovorum</name>
    <name type="common">Erwinia carotovora</name>
    <dbReference type="NCBI Taxonomy" id="554"/>
    <lineage>
        <taxon>Bacteria</taxon>
        <taxon>Pseudomonadati</taxon>
        <taxon>Pseudomonadota</taxon>
        <taxon>Gammaproteobacteria</taxon>
        <taxon>Enterobacterales</taxon>
        <taxon>Pectobacteriaceae</taxon>
        <taxon>Pectobacterium</taxon>
    </lineage>
</organism>
<dbReference type="AlphaFoldDB" id="A0A419AWY8"/>
<sequence>MQTVQTVQTIDNPDKDTRHYLFNQTLPKADQNAPRVTLPFQKVLRKALIVITPANQYGVG</sequence>
<accession>A0A419AWY8</accession>
<evidence type="ECO:0000313" key="2">
    <source>
        <dbReference type="Proteomes" id="UP000283655"/>
    </source>
</evidence>
<dbReference type="EMBL" id="QZDH01000020">
    <property type="protein sequence ID" value="RJL51744.1"/>
    <property type="molecule type" value="Genomic_DNA"/>
</dbReference>
<proteinExistence type="predicted"/>
<comment type="caution">
    <text evidence="1">The sequence shown here is derived from an EMBL/GenBank/DDBJ whole genome shotgun (WGS) entry which is preliminary data.</text>
</comment>
<evidence type="ECO:0000313" key="1">
    <source>
        <dbReference type="EMBL" id="RJL51744.1"/>
    </source>
</evidence>
<dbReference type="Proteomes" id="UP000283655">
    <property type="component" value="Unassembled WGS sequence"/>
</dbReference>